<dbReference type="CDD" id="cd05233">
    <property type="entry name" value="SDR_c"/>
    <property type="match status" value="1"/>
</dbReference>
<dbReference type="InterPro" id="IPR002347">
    <property type="entry name" value="SDR_fam"/>
</dbReference>
<organism evidence="1 2">
    <name type="scientific">Rhodococcoides kyotonense</name>
    <dbReference type="NCBI Taxonomy" id="398843"/>
    <lineage>
        <taxon>Bacteria</taxon>
        <taxon>Bacillati</taxon>
        <taxon>Actinomycetota</taxon>
        <taxon>Actinomycetes</taxon>
        <taxon>Mycobacteriales</taxon>
        <taxon>Nocardiaceae</taxon>
        <taxon>Rhodococcoides</taxon>
    </lineage>
</organism>
<comment type="caution">
    <text evidence="1">The sequence shown here is derived from an EMBL/GenBank/DDBJ whole genome shotgun (WGS) entry which is preliminary data.</text>
</comment>
<dbReference type="EMBL" id="LVHI01000008">
    <property type="protein sequence ID" value="OAK55696.1"/>
    <property type="molecule type" value="Genomic_DNA"/>
</dbReference>
<evidence type="ECO:0000313" key="1">
    <source>
        <dbReference type="EMBL" id="OAK55696.1"/>
    </source>
</evidence>
<dbReference type="Pfam" id="PF00106">
    <property type="entry name" value="adh_short"/>
    <property type="match status" value="1"/>
</dbReference>
<keyword evidence="2" id="KW-1185">Reference proteome</keyword>
<sequence length="259" mass="27523">MSVWMFTGPQSGVVGALVTRLLSDGDDVVELVPRDSAGSPPSRAGARRTAAISIGDIGDPRDADRAVEEVVEMFGGLDFLVNGPAPRADPPAGGATTLHVNPFGIVNMTRAAAHVFRAQNSGRVFNMHTAPTLLGDHRAHDDRKPALFSCTMLGEGLRALLEPSADLTVVQTYMLDKPERGSWHAAAEALHRAARCGRPPANLEIRPDLTLCGAPTTISEQLPPSGSFDSGVRCCGQKSLRYNLSAPAKVHRHCPKEPP</sequence>
<dbReference type="SUPFAM" id="SSF51735">
    <property type="entry name" value="NAD(P)-binding Rossmann-fold domains"/>
    <property type="match status" value="1"/>
</dbReference>
<dbReference type="Proteomes" id="UP000077519">
    <property type="component" value="Unassembled WGS sequence"/>
</dbReference>
<evidence type="ECO:0000313" key="2">
    <source>
        <dbReference type="Proteomes" id="UP000077519"/>
    </source>
</evidence>
<accession>A0A177YJD9</accession>
<reference evidence="1 2" key="1">
    <citation type="submission" date="2016-03" db="EMBL/GenBank/DDBJ databases">
        <title>Genome sequence of Rhodococcus kyotonensis KB10.</title>
        <authorList>
            <person name="Jeong H."/>
            <person name="Hong C.E."/>
            <person name="Jo S.H."/>
            <person name="Park J.M."/>
        </authorList>
    </citation>
    <scope>NUCLEOTIDE SEQUENCE [LARGE SCALE GENOMIC DNA]</scope>
    <source>
        <strain evidence="1 2">KB10</strain>
    </source>
</reference>
<gene>
    <name evidence="1" type="ORF">A3K89_19170</name>
</gene>
<dbReference type="Gene3D" id="3.40.50.720">
    <property type="entry name" value="NAD(P)-binding Rossmann-like Domain"/>
    <property type="match status" value="1"/>
</dbReference>
<protein>
    <submittedName>
        <fullName evidence="1">Uncharacterized protein</fullName>
    </submittedName>
</protein>
<dbReference type="InterPro" id="IPR036291">
    <property type="entry name" value="NAD(P)-bd_dom_sf"/>
</dbReference>
<dbReference type="AlphaFoldDB" id="A0A177YJD9"/>
<proteinExistence type="predicted"/>
<name>A0A177YJD9_9NOCA</name>